<dbReference type="Proteomes" id="UP001295469">
    <property type="component" value="Chromosome C07"/>
</dbReference>
<dbReference type="InterPro" id="IPR040256">
    <property type="entry name" value="At4g02000-like"/>
</dbReference>
<dbReference type="PANTHER" id="PTHR31286">
    <property type="entry name" value="GLYCINE-RICH CELL WALL STRUCTURAL PROTEIN 1.8-LIKE"/>
    <property type="match status" value="1"/>
</dbReference>
<gene>
    <name evidence="1" type="ORF">DARMORV10_C07P22790.1</name>
</gene>
<proteinExistence type="predicted"/>
<feature type="non-terminal residue" evidence="1">
    <location>
        <position position="225"/>
    </location>
</feature>
<organism evidence="1">
    <name type="scientific">Brassica napus</name>
    <name type="common">Rape</name>
    <dbReference type="NCBI Taxonomy" id="3708"/>
    <lineage>
        <taxon>Eukaryota</taxon>
        <taxon>Viridiplantae</taxon>
        <taxon>Streptophyta</taxon>
        <taxon>Embryophyta</taxon>
        <taxon>Tracheophyta</taxon>
        <taxon>Spermatophyta</taxon>
        <taxon>Magnoliopsida</taxon>
        <taxon>eudicotyledons</taxon>
        <taxon>Gunneridae</taxon>
        <taxon>Pentapetalae</taxon>
        <taxon>rosids</taxon>
        <taxon>malvids</taxon>
        <taxon>Brassicales</taxon>
        <taxon>Brassicaceae</taxon>
        <taxon>Brassiceae</taxon>
        <taxon>Brassica</taxon>
    </lineage>
</organism>
<accession>A0A816M9V5</accession>
<dbReference type="EMBL" id="HG994371">
    <property type="protein sequence ID" value="CAF1981638.1"/>
    <property type="molecule type" value="Genomic_DNA"/>
</dbReference>
<sequence>MIWRRWDPGIGQMEIMGEDKEYLDDYGEWHRRSSPDTGVMDEGNRPNLRKCRILGNWGQISMVNQILTINKTKSQISEGIDSDFGEIGIYSSPCDLFGAWRIWFGSVFGNENRSILGITCEGINFIRYDLYEGIFWRDYLVKGLRYKRSFVLLGCYINFYTLARWQPKKSQLFQSEIPFWVRLIGVPLEFRTVPTFESIGNAIGKTVAVDLDRTRVPVVIDASKE</sequence>
<evidence type="ECO:0000313" key="1">
    <source>
        <dbReference type="EMBL" id="CAF1981638.1"/>
    </source>
</evidence>
<name>A0A816M9V5_BRANA</name>
<protein>
    <submittedName>
        <fullName evidence="1">(rape) hypothetical protein</fullName>
    </submittedName>
</protein>
<reference evidence="1" key="1">
    <citation type="submission" date="2021-01" db="EMBL/GenBank/DDBJ databases">
        <authorList>
            <consortium name="Genoscope - CEA"/>
            <person name="William W."/>
        </authorList>
    </citation>
    <scope>NUCLEOTIDE SEQUENCE</scope>
</reference>
<dbReference type="AlphaFoldDB" id="A0A816M9V5"/>
<dbReference type="PANTHER" id="PTHR31286:SF113">
    <property type="entry name" value="DUF4283 DOMAIN-CONTAINING PROTEIN"/>
    <property type="match status" value="1"/>
</dbReference>